<dbReference type="Proteomes" id="UP000247696">
    <property type="component" value="Chromosome"/>
</dbReference>
<dbReference type="OrthoDB" id="3210158at2"/>
<protein>
    <recommendedName>
        <fullName evidence="4">DUF3027 domain-containing protein</fullName>
    </recommendedName>
</protein>
<dbReference type="EMBL" id="CP024988">
    <property type="protein sequence ID" value="AWT26857.1"/>
    <property type="molecule type" value="Genomic_DNA"/>
</dbReference>
<name>A0A2Z3YXP7_9CORY</name>
<sequence>MGSVSNRRHGGKRTHDRRGAGRGVLLSARGEEVAEEAVVEIAGPEAVGRHLGATTVGPDSAAHRFECRERGYRGWEWIAVIACAPGTEHVTVNEVSLHAGDHALAAPAWVPYEDRIRPGDLRPGDRLPLKTDDPRVTDPDDPAGTAGSAGSADGVPRNPGARRSLTRAGWEAAVRRWTTGEDAPDPEFAGLAERSCDSCAFWLPLQRHVRTGAAGSGGRAGKAGRAGQAGIPEVGVCANEFSADGRVVASDYGCGAHSETPREAGEGSASRTAYDDGGPERY</sequence>
<accession>A0A2Z3YXP7</accession>
<feature type="compositionally biased region" description="Basic and acidic residues" evidence="1">
    <location>
        <begin position="114"/>
        <end position="138"/>
    </location>
</feature>
<gene>
    <name evidence="2" type="ORF">Csp1_20960</name>
</gene>
<keyword evidence="3" id="KW-1185">Reference proteome</keyword>
<feature type="compositionally biased region" description="Basic residues" evidence="1">
    <location>
        <begin position="1"/>
        <end position="16"/>
    </location>
</feature>
<dbReference type="KEGG" id="cpre:Csp1_20960"/>
<feature type="region of interest" description="Disordered" evidence="1">
    <location>
        <begin position="114"/>
        <end position="167"/>
    </location>
</feature>
<feature type="region of interest" description="Disordered" evidence="1">
    <location>
        <begin position="1"/>
        <end position="24"/>
    </location>
</feature>
<evidence type="ECO:0008006" key="4">
    <source>
        <dbReference type="Google" id="ProtNLM"/>
    </source>
</evidence>
<organism evidence="2 3">
    <name type="scientific">Corynebacterium provencense</name>
    <dbReference type="NCBI Taxonomy" id="1737425"/>
    <lineage>
        <taxon>Bacteria</taxon>
        <taxon>Bacillati</taxon>
        <taxon>Actinomycetota</taxon>
        <taxon>Actinomycetes</taxon>
        <taxon>Mycobacteriales</taxon>
        <taxon>Corynebacteriaceae</taxon>
        <taxon>Corynebacterium</taxon>
    </lineage>
</organism>
<dbReference type="AlphaFoldDB" id="A0A2Z3YXP7"/>
<dbReference type="InterPro" id="IPR021391">
    <property type="entry name" value="DUF3027"/>
</dbReference>
<reference evidence="3" key="1">
    <citation type="submission" date="2017-11" db="EMBL/GenBank/DDBJ databases">
        <title>Otitis media/interna in a cat caused by the recently described species Corynebacterium provencense.</title>
        <authorList>
            <person name="Kittl S."/>
            <person name="Brodard I."/>
            <person name="Rychener L."/>
            <person name="Jores J."/>
            <person name="Roosje P."/>
            <person name="Gobeli Brawand S."/>
        </authorList>
    </citation>
    <scope>NUCLEOTIDE SEQUENCE [LARGE SCALE GENOMIC DNA]</scope>
    <source>
        <strain evidence="3">17KM38</strain>
    </source>
</reference>
<proteinExistence type="predicted"/>
<dbReference type="Pfam" id="PF11228">
    <property type="entry name" value="DUF3027"/>
    <property type="match status" value="2"/>
</dbReference>
<evidence type="ECO:0000313" key="3">
    <source>
        <dbReference type="Proteomes" id="UP000247696"/>
    </source>
</evidence>
<feature type="region of interest" description="Disordered" evidence="1">
    <location>
        <begin position="252"/>
        <end position="282"/>
    </location>
</feature>
<evidence type="ECO:0000313" key="2">
    <source>
        <dbReference type="EMBL" id="AWT26857.1"/>
    </source>
</evidence>
<feature type="compositionally biased region" description="Low complexity" evidence="1">
    <location>
        <begin position="142"/>
        <end position="154"/>
    </location>
</feature>
<evidence type="ECO:0000256" key="1">
    <source>
        <dbReference type="SAM" id="MobiDB-lite"/>
    </source>
</evidence>
<dbReference type="STRING" id="1737425.GCA_900049755_02770"/>